<organism evidence="1 2">
    <name type="scientific">Paenibacillus oryzae</name>
    <dbReference type="NCBI Taxonomy" id="1844972"/>
    <lineage>
        <taxon>Bacteria</taxon>
        <taxon>Bacillati</taxon>
        <taxon>Bacillota</taxon>
        <taxon>Bacilli</taxon>
        <taxon>Bacillales</taxon>
        <taxon>Paenibacillaceae</taxon>
        <taxon>Paenibacillus</taxon>
    </lineage>
</organism>
<evidence type="ECO:0000313" key="1">
    <source>
        <dbReference type="EMBL" id="OBR68018.1"/>
    </source>
</evidence>
<dbReference type="Pfam" id="PF04402">
    <property type="entry name" value="SIMPL"/>
    <property type="match status" value="1"/>
</dbReference>
<gene>
    <name evidence="1" type="ORF">A7K91_18995</name>
</gene>
<dbReference type="RefSeq" id="WP_068680008.1">
    <property type="nucleotide sequence ID" value="NZ_LYPA01000030.1"/>
</dbReference>
<protein>
    <recommendedName>
        <fullName evidence="3">SIMPL domain-containing protein</fullName>
    </recommendedName>
</protein>
<name>A0A1A5YR22_9BACL</name>
<proteinExistence type="predicted"/>
<keyword evidence="2" id="KW-1185">Reference proteome</keyword>
<dbReference type="EMBL" id="LYPA01000030">
    <property type="protein sequence ID" value="OBR68018.1"/>
    <property type="molecule type" value="Genomic_DNA"/>
</dbReference>
<dbReference type="AlphaFoldDB" id="A0A1A5YR22"/>
<dbReference type="GO" id="GO:0006974">
    <property type="term" value="P:DNA damage response"/>
    <property type="evidence" value="ECO:0007669"/>
    <property type="project" value="TreeGrafter"/>
</dbReference>
<dbReference type="InterPro" id="IPR007497">
    <property type="entry name" value="SIMPL/DUF541"/>
</dbReference>
<dbReference type="STRING" id="1844972.A7K91_18995"/>
<dbReference type="Gene3D" id="3.30.70.2970">
    <property type="entry name" value="Protein of unknown function (DUF541), domain 2"/>
    <property type="match status" value="1"/>
</dbReference>
<comment type="caution">
    <text evidence="1">The sequence shown here is derived from an EMBL/GenBank/DDBJ whole genome shotgun (WGS) entry which is preliminary data.</text>
</comment>
<dbReference type="InterPro" id="IPR052022">
    <property type="entry name" value="26kDa_periplasmic_antigen"/>
</dbReference>
<dbReference type="Gene3D" id="3.30.110.170">
    <property type="entry name" value="Protein of unknown function (DUF541), domain 1"/>
    <property type="match status" value="1"/>
</dbReference>
<evidence type="ECO:0000313" key="2">
    <source>
        <dbReference type="Proteomes" id="UP000092024"/>
    </source>
</evidence>
<evidence type="ECO:0008006" key="3">
    <source>
        <dbReference type="Google" id="ProtNLM"/>
    </source>
</evidence>
<reference evidence="1 2" key="1">
    <citation type="submission" date="2016-05" db="EMBL/GenBank/DDBJ databases">
        <title>Paenibacillus oryzae. sp. nov., isolated from the rice root.</title>
        <authorList>
            <person name="Zhang J."/>
            <person name="Zhang X."/>
        </authorList>
    </citation>
    <scope>NUCLEOTIDE SEQUENCE [LARGE SCALE GENOMIC DNA]</scope>
    <source>
        <strain evidence="1 2">1DrF-4</strain>
    </source>
</reference>
<dbReference type="Proteomes" id="UP000092024">
    <property type="component" value="Unassembled WGS sequence"/>
</dbReference>
<dbReference type="PANTHER" id="PTHR34387:SF1">
    <property type="entry name" value="PERIPLASMIC IMMUNOGENIC PROTEIN"/>
    <property type="match status" value="1"/>
</dbReference>
<dbReference type="PANTHER" id="PTHR34387">
    <property type="entry name" value="SLR1258 PROTEIN"/>
    <property type="match status" value="1"/>
</dbReference>
<sequence>MTHFQEKESTNASCSFTIEVAGEGMANAAPEIALIQLGVVTEGESLEVIQRENASAIHRITEALKALGPQISDVSTAAFGIEPRYTYEDGTQQFRGYQVTHMLSVKLSDIALTGTVIDTAVANGANRVSEVTFQASNAEAAYHQALASAIKQAQEKAAVIASTLGVSLSAIPCKVEESGFTPPGQPLFKAAAAMDSFGTSILPGQLTYRATVRVWYMFA</sequence>
<accession>A0A1A5YR22</accession>